<gene>
    <name evidence="1" type="ORF">G6011_03914</name>
</gene>
<accession>A0AAD4IG26</accession>
<dbReference type="Proteomes" id="UP001199106">
    <property type="component" value="Unassembled WGS sequence"/>
</dbReference>
<dbReference type="EMBL" id="JAANER010000002">
    <property type="protein sequence ID" value="KAG9193879.1"/>
    <property type="molecule type" value="Genomic_DNA"/>
</dbReference>
<comment type="caution">
    <text evidence="1">The sequence shown here is derived from an EMBL/GenBank/DDBJ whole genome shotgun (WGS) entry which is preliminary data.</text>
</comment>
<keyword evidence="2" id="KW-1185">Reference proteome</keyword>
<dbReference type="AlphaFoldDB" id="A0AAD4IG26"/>
<protein>
    <submittedName>
        <fullName evidence="1">Uncharacterized protein</fullName>
    </submittedName>
</protein>
<sequence>MAYSRRPMLDWSTCELSEAVSRTKSWINEALHLRDAGMPPSAYRLHFEAPMETAEHVWGAIKSLAAFLHIVAQSSFASRELSPWPVRKPDGDGMSVSSVQRILSEDFIVQFPCPMGTLGEFEEEIDRMRDVLRDETIETWWLYGQNLLAGELDTSWLISGLYRRCMWTIRREAVATGAHEGLEGYKTGIL</sequence>
<proteinExistence type="predicted"/>
<reference evidence="1" key="1">
    <citation type="submission" date="2021-07" db="EMBL/GenBank/DDBJ databases">
        <title>Genome Resource of American Ginseng Black Spot Pathogen Alternaria panax.</title>
        <authorList>
            <person name="Qiu C."/>
            <person name="Wang W."/>
            <person name="Liu Z."/>
        </authorList>
    </citation>
    <scope>NUCLEOTIDE SEQUENCE</scope>
    <source>
        <strain evidence="1">BNCC115425</strain>
    </source>
</reference>
<evidence type="ECO:0000313" key="1">
    <source>
        <dbReference type="EMBL" id="KAG9193879.1"/>
    </source>
</evidence>
<organism evidence="1 2">
    <name type="scientific">Alternaria panax</name>
    <dbReference type="NCBI Taxonomy" id="48097"/>
    <lineage>
        <taxon>Eukaryota</taxon>
        <taxon>Fungi</taxon>
        <taxon>Dikarya</taxon>
        <taxon>Ascomycota</taxon>
        <taxon>Pezizomycotina</taxon>
        <taxon>Dothideomycetes</taxon>
        <taxon>Pleosporomycetidae</taxon>
        <taxon>Pleosporales</taxon>
        <taxon>Pleosporineae</taxon>
        <taxon>Pleosporaceae</taxon>
        <taxon>Alternaria</taxon>
        <taxon>Alternaria sect. Panax</taxon>
    </lineage>
</organism>
<name>A0AAD4IG26_9PLEO</name>
<evidence type="ECO:0000313" key="2">
    <source>
        <dbReference type="Proteomes" id="UP001199106"/>
    </source>
</evidence>